<dbReference type="RefSeq" id="WP_073587162.1">
    <property type="nucleotide sequence ID" value="NZ_FRFD01000003.1"/>
</dbReference>
<dbReference type="PANTHER" id="PTHR34094:SF1">
    <property type="entry name" value="PROTEIN FAM185A"/>
    <property type="match status" value="1"/>
</dbReference>
<evidence type="ECO:0000259" key="2">
    <source>
        <dbReference type="Pfam" id="PF13349"/>
    </source>
</evidence>
<dbReference type="Pfam" id="PF22564">
    <property type="entry name" value="HAAS"/>
    <property type="match status" value="1"/>
</dbReference>
<sequence length="499" mass="54782">MNKTEYLNALKEALKDTDESVMEEIVSDYEEHFQVGMEYGKSEEQICEELGAIDDLAKEIREVYSGERKDDKKTKDTNQNAGKNKSHEEDFNIHHIDGEKIGEAINSALDMAGDAISKIDVNEIGRTVKSTLDQVTSSISNFTYNYLKDQGTGTADAGKRNGEGYRENVTKSYDNSTKADEEKSDKEITANTYAGLNLIVDGICADINVQKSTDGKINIRYENNGNERQWQMYEFYSYQKGNTVYAGIRRIGKAVFLFNYKQSSININIEVPEDMGDVNLKTASGSIQVSDVTVERMLAGTASGDLKAEDVTAKFLSLKSASGDIEARNITADIIDNSSLSGDLECENIKTSECKISSTSGDVEINEFAMNHADISSLSGDIEIPHVTGEDLRVSSISGSVSLGVNVNRCYISSKSGDIEVKCNGDLILESGNISGDIRVHLKNHNNGYCIKSKTTSGKFDIDYDAMHHRNLKTGTYSYGGKGSELSLSTVSGDIRLYD</sequence>
<dbReference type="AlphaFoldDB" id="A0A1M7XYG5"/>
<dbReference type="Pfam" id="PF13349">
    <property type="entry name" value="DUF4097"/>
    <property type="match status" value="1"/>
</dbReference>
<keyword evidence="4" id="KW-1185">Reference proteome</keyword>
<protein>
    <recommendedName>
        <fullName evidence="2">DUF4097 domain-containing protein</fullName>
    </recommendedName>
</protein>
<dbReference type="STRING" id="1121345.SAMN02745217_00447"/>
<dbReference type="PANTHER" id="PTHR34094">
    <property type="match status" value="1"/>
</dbReference>
<evidence type="ECO:0000313" key="3">
    <source>
        <dbReference type="EMBL" id="SHO44046.1"/>
    </source>
</evidence>
<evidence type="ECO:0000256" key="1">
    <source>
        <dbReference type="SAM" id="MobiDB-lite"/>
    </source>
</evidence>
<dbReference type="OrthoDB" id="9804829at2"/>
<reference evidence="3 4" key="1">
    <citation type="submission" date="2016-12" db="EMBL/GenBank/DDBJ databases">
        <authorList>
            <person name="Song W.-J."/>
            <person name="Kurnit D.M."/>
        </authorList>
    </citation>
    <scope>NUCLEOTIDE SEQUENCE [LARGE SCALE GENOMIC DNA]</scope>
    <source>
        <strain evidence="3 4">DSM 12503</strain>
    </source>
</reference>
<gene>
    <name evidence="3" type="ORF">SAMN02745217_00447</name>
</gene>
<proteinExistence type="predicted"/>
<name>A0A1M7XYG5_9FIRM</name>
<feature type="compositionally biased region" description="Basic and acidic residues" evidence="1">
    <location>
        <begin position="157"/>
        <end position="169"/>
    </location>
</feature>
<feature type="compositionally biased region" description="Basic and acidic residues" evidence="1">
    <location>
        <begin position="66"/>
        <end position="76"/>
    </location>
</feature>
<organism evidence="3 4">
    <name type="scientific">Anaerocolumna xylanovorans DSM 12503</name>
    <dbReference type="NCBI Taxonomy" id="1121345"/>
    <lineage>
        <taxon>Bacteria</taxon>
        <taxon>Bacillati</taxon>
        <taxon>Bacillota</taxon>
        <taxon>Clostridia</taxon>
        <taxon>Lachnospirales</taxon>
        <taxon>Lachnospiraceae</taxon>
        <taxon>Anaerocolumna</taxon>
    </lineage>
</organism>
<accession>A0A1M7XYG5</accession>
<feature type="region of interest" description="Disordered" evidence="1">
    <location>
        <begin position="150"/>
        <end position="183"/>
    </location>
</feature>
<dbReference type="EMBL" id="FRFD01000003">
    <property type="protein sequence ID" value="SHO44046.1"/>
    <property type="molecule type" value="Genomic_DNA"/>
</dbReference>
<evidence type="ECO:0000313" key="4">
    <source>
        <dbReference type="Proteomes" id="UP000184612"/>
    </source>
</evidence>
<feature type="domain" description="DUF4097" evidence="2">
    <location>
        <begin position="316"/>
        <end position="497"/>
    </location>
</feature>
<feature type="region of interest" description="Disordered" evidence="1">
    <location>
        <begin position="66"/>
        <end position="91"/>
    </location>
</feature>
<dbReference type="Proteomes" id="UP000184612">
    <property type="component" value="Unassembled WGS sequence"/>
</dbReference>
<dbReference type="InterPro" id="IPR025164">
    <property type="entry name" value="Toastrack_DUF4097"/>
</dbReference>